<dbReference type="Pfam" id="PF08350">
    <property type="entry name" value="FilR1_middle"/>
    <property type="match status" value="1"/>
</dbReference>
<name>A0A0E3LED5_9EURY</name>
<dbReference type="STRING" id="1434118.MSSAC_4241"/>
<accession>A0A0E3LED5</accession>
<dbReference type="AlphaFoldDB" id="A0A0E3LED5"/>
<dbReference type="RefSeq" id="WP_231593541.1">
    <property type="nucleotide sequence ID" value="NZ_CP009508.1"/>
</dbReference>
<feature type="domain" description="Methanogenesis regulatory protein FilR1 middle" evidence="1">
    <location>
        <begin position="106"/>
        <end position="235"/>
    </location>
</feature>
<organism evidence="2 3">
    <name type="scientific">Methanosarcina siciliae C2J</name>
    <dbReference type="NCBI Taxonomy" id="1434118"/>
    <lineage>
        <taxon>Archaea</taxon>
        <taxon>Methanobacteriati</taxon>
        <taxon>Methanobacteriota</taxon>
        <taxon>Stenosarchaea group</taxon>
        <taxon>Methanomicrobia</taxon>
        <taxon>Methanosarcinales</taxon>
        <taxon>Methanosarcinaceae</taxon>
        <taxon>Methanosarcina</taxon>
    </lineage>
</organism>
<dbReference type="HOGENOM" id="CLU_062767_1_1_2"/>
<sequence length="244" mass="28272">MLLVERPREIEEIKNTLGGTSSAIMAQIKILIGQGLIVHEGEMYKLSSLGGVIVNKMDPLLKTLNVYEENRDYWQNHNVNSIPSYLLNQIEDLGHCELVEPELDRMYDLPKRIETELFKSRYLMEVSSYFSPALPSLYIELIRKGINVSLIITDPVFERFRNEYFELLEEYLNKENANLFVCTCNIGLASSIVTDRFLALSFFYKNGIYHNHALMSVEKDSISWGESLFLHYRKNSRQITTSEL</sequence>
<dbReference type="EMBL" id="CP009508">
    <property type="protein sequence ID" value="AKB38831.1"/>
    <property type="molecule type" value="Genomic_DNA"/>
</dbReference>
<protein>
    <recommendedName>
        <fullName evidence="1">Methanogenesis regulatory protein FilR1 middle domain-containing protein</fullName>
    </recommendedName>
</protein>
<dbReference type="InterPro" id="IPR016490">
    <property type="entry name" value="Tscrpt_reg_HTH_AF0396-typ3"/>
</dbReference>
<dbReference type="PATRIC" id="fig|1434118.4.peg.5438"/>
<reference evidence="2 3" key="1">
    <citation type="submission" date="2014-07" db="EMBL/GenBank/DDBJ databases">
        <title>Methanogenic archaea and the global carbon cycle.</title>
        <authorList>
            <person name="Henriksen J.R."/>
            <person name="Luke J."/>
            <person name="Reinhart S."/>
            <person name="Benedict M.N."/>
            <person name="Youngblut N.D."/>
            <person name="Metcalf M.E."/>
            <person name="Whitaker R.J."/>
            <person name="Metcalf W.W."/>
        </authorList>
    </citation>
    <scope>NUCLEOTIDE SEQUENCE [LARGE SCALE GENOMIC DNA]</scope>
    <source>
        <strain evidence="2 3">C2J</strain>
    </source>
</reference>
<dbReference type="SUPFAM" id="SSF46785">
    <property type="entry name" value="Winged helix' DNA-binding domain"/>
    <property type="match status" value="1"/>
</dbReference>
<dbReference type="PIRSF" id="PIRSF006692">
    <property type="entry name" value="TF_HTH_AF0396_prd"/>
    <property type="match status" value="1"/>
</dbReference>
<dbReference type="Proteomes" id="UP000033123">
    <property type="component" value="Chromosome"/>
</dbReference>
<dbReference type="GeneID" id="24873984"/>
<evidence type="ECO:0000259" key="1">
    <source>
        <dbReference type="Pfam" id="PF08350"/>
    </source>
</evidence>
<gene>
    <name evidence="2" type="ORF">MSSAC_4241</name>
</gene>
<proteinExistence type="predicted"/>
<dbReference type="InterPro" id="IPR013561">
    <property type="entry name" value="FilR1_middle_dom"/>
</dbReference>
<dbReference type="KEGG" id="msj:MSSAC_4241"/>
<dbReference type="InterPro" id="IPR036390">
    <property type="entry name" value="WH_DNA-bd_sf"/>
</dbReference>
<evidence type="ECO:0000313" key="3">
    <source>
        <dbReference type="Proteomes" id="UP000033123"/>
    </source>
</evidence>
<evidence type="ECO:0000313" key="2">
    <source>
        <dbReference type="EMBL" id="AKB38831.1"/>
    </source>
</evidence>